<dbReference type="AlphaFoldDB" id="A0A7W6N9D1"/>
<keyword evidence="5 7" id="KW-1133">Transmembrane helix</keyword>
<evidence type="ECO:0000256" key="2">
    <source>
        <dbReference type="ARBA" id="ARBA00022448"/>
    </source>
</evidence>
<feature type="transmembrane region" description="Helical" evidence="7">
    <location>
        <begin position="37"/>
        <end position="57"/>
    </location>
</feature>
<feature type="domain" description="Major facilitator superfamily (MFS) profile" evidence="8">
    <location>
        <begin position="4"/>
        <end position="395"/>
    </location>
</feature>
<organism evidence="9 10">
    <name type="scientific">Microvirga flocculans</name>
    <dbReference type="NCBI Taxonomy" id="217168"/>
    <lineage>
        <taxon>Bacteria</taxon>
        <taxon>Pseudomonadati</taxon>
        <taxon>Pseudomonadota</taxon>
        <taxon>Alphaproteobacteria</taxon>
        <taxon>Hyphomicrobiales</taxon>
        <taxon>Methylobacteriaceae</taxon>
        <taxon>Microvirga</taxon>
    </lineage>
</organism>
<dbReference type="GO" id="GO:0022857">
    <property type="term" value="F:transmembrane transporter activity"/>
    <property type="evidence" value="ECO:0007669"/>
    <property type="project" value="InterPro"/>
</dbReference>
<comment type="caution">
    <text evidence="9">The sequence shown here is derived from an EMBL/GenBank/DDBJ whole genome shotgun (WGS) entry which is preliminary data.</text>
</comment>
<dbReference type="PANTHER" id="PTHR23517">
    <property type="entry name" value="RESISTANCE PROTEIN MDTM, PUTATIVE-RELATED-RELATED"/>
    <property type="match status" value="1"/>
</dbReference>
<feature type="transmembrane region" description="Helical" evidence="7">
    <location>
        <begin position="280"/>
        <end position="298"/>
    </location>
</feature>
<evidence type="ECO:0000313" key="10">
    <source>
        <dbReference type="Proteomes" id="UP000519439"/>
    </source>
</evidence>
<feature type="transmembrane region" description="Helical" evidence="7">
    <location>
        <begin position="94"/>
        <end position="115"/>
    </location>
</feature>
<feature type="transmembrane region" description="Helical" evidence="7">
    <location>
        <begin position="69"/>
        <end position="88"/>
    </location>
</feature>
<dbReference type="PROSITE" id="PS50850">
    <property type="entry name" value="MFS"/>
    <property type="match status" value="1"/>
</dbReference>
<keyword evidence="3" id="KW-1003">Cell membrane</keyword>
<proteinExistence type="predicted"/>
<reference evidence="9 10" key="1">
    <citation type="submission" date="2020-08" db="EMBL/GenBank/DDBJ databases">
        <title>Genomic Encyclopedia of Type Strains, Phase IV (KMG-IV): sequencing the most valuable type-strain genomes for metagenomic binning, comparative biology and taxonomic classification.</title>
        <authorList>
            <person name="Goeker M."/>
        </authorList>
    </citation>
    <scope>NUCLEOTIDE SEQUENCE [LARGE SCALE GENOMIC DNA]</scope>
    <source>
        <strain evidence="9 10">DSM 15743</strain>
    </source>
</reference>
<feature type="transmembrane region" description="Helical" evidence="7">
    <location>
        <begin position="205"/>
        <end position="227"/>
    </location>
</feature>
<dbReference type="RefSeq" id="WP_027316138.1">
    <property type="nucleotide sequence ID" value="NZ_JACIDC010000013.1"/>
</dbReference>
<evidence type="ECO:0000256" key="6">
    <source>
        <dbReference type="ARBA" id="ARBA00023136"/>
    </source>
</evidence>
<gene>
    <name evidence="9" type="ORF">GGR34_003320</name>
</gene>
<evidence type="ECO:0000259" key="8">
    <source>
        <dbReference type="PROSITE" id="PS50850"/>
    </source>
</evidence>
<evidence type="ECO:0000256" key="4">
    <source>
        <dbReference type="ARBA" id="ARBA00022692"/>
    </source>
</evidence>
<dbReference type="PANTHER" id="PTHR23517:SF13">
    <property type="entry name" value="MAJOR FACILITATOR SUPERFAMILY MFS_1"/>
    <property type="match status" value="1"/>
</dbReference>
<feature type="transmembrane region" description="Helical" evidence="7">
    <location>
        <begin position="304"/>
        <end position="327"/>
    </location>
</feature>
<sequence>MFTRIGPVFLGHFLMTISFGMINPVLGLYAQGFGVSVGQTGFLFAIGAGVSIVGAPLVGRAAERIRAEYICIVVFALSSVSICGTYFSDSFGELLFWRFVGGVHAAGIPTLLAALSASVPRETRGVVASWIQGLIPVGFVVGPALSGLFLNSISGQGIETAVAVAGALSCLASLVFAVAIRNALASEAPPAERKVHAWSQQPGNGTTTMLSIVVVPVIVSVTALFIYSGVFSVLYRWVSLSEGSDTAVIGFAYSFFSLCNASAQLFVFPLIHKKVESKRLALYSIGLLALGALLQVAGSGTVNLMVSIAFLTTGAGLCASACTDWILLSIGDGAKTGLFGTLGLINGVAKLLSPIALSYGIAYLSLGTLFGVVTLLASTALAVAMIHSVLRPARAV</sequence>
<dbReference type="Gene3D" id="1.20.1250.20">
    <property type="entry name" value="MFS general substrate transporter like domains"/>
    <property type="match status" value="1"/>
</dbReference>
<feature type="transmembrane region" description="Helical" evidence="7">
    <location>
        <begin position="339"/>
        <end position="362"/>
    </location>
</feature>
<keyword evidence="4 7" id="KW-0812">Transmembrane</keyword>
<evidence type="ECO:0000256" key="1">
    <source>
        <dbReference type="ARBA" id="ARBA00004651"/>
    </source>
</evidence>
<evidence type="ECO:0000313" key="9">
    <source>
        <dbReference type="EMBL" id="MBB4041642.1"/>
    </source>
</evidence>
<name>A0A7W6N9D1_9HYPH</name>
<feature type="transmembrane region" description="Helical" evidence="7">
    <location>
        <begin position="247"/>
        <end position="268"/>
    </location>
</feature>
<feature type="transmembrane region" description="Helical" evidence="7">
    <location>
        <begin position="162"/>
        <end position="184"/>
    </location>
</feature>
<comment type="subcellular location">
    <subcellularLocation>
        <location evidence="1">Cell membrane</location>
        <topology evidence="1">Multi-pass membrane protein</topology>
    </subcellularLocation>
</comment>
<dbReference type="InterPro" id="IPR036259">
    <property type="entry name" value="MFS_trans_sf"/>
</dbReference>
<keyword evidence="2" id="KW-0813">Transport</keyword>
<keyword evidence="10" id="KW-1185">Reference proteome</keyword>
<dbReference type="InterPro" id="IPR011701">
    <property type="entry name" value="MFS"/>
</dbReference>
<evidence type="ECO:0000256" key="5">
    <source>
        <dbReference type="ARBA" id="ARBA00022989"/>
    </source>
</evidence>
<evidence type="ECO:0000256" key="3">
    <source>
        <dbReference type="ARBA" id="ARBA00022475"/>
    </source>
</evidence>
<dbReference type="GO" id="GO:0005886">
    <property type="term" value="C:plasma membrane"/>
    <property type="evidence" value="ECO:0007669"/>
    <property type="project" value="UniProtKB-SubCell"/>
</dbReference>
<dbReference type="Pfam" id="PF07690">
    <property type="entry name" value="MFS_1"/>
    <property type="match status" value="1"/>
</dbReference>
<dbReference type="Proteomes" id="UP000519439">
    <property type="component" value="Unassembled WGS sequence"/>
</dbReference>
<dbReference type="EMBL" id="JACIDC010000013">
    <property type="protein sequence ID" value="MBB4041642.1"/>
    <property type="molecule type" value="Genomic_DNA"/>
</dbReference>
<accession>A0A7W6N9D1</accession>
<feature type="transmembrane region" description="Helical" evidence="7">
    <location>
        <begin position="368"/>
        <end position="390"/>
    </location>
</feature>
<dbReference type="InterPro" id="IPR050171">
    <property type="entry name" value="MFS_Transporters"/>
</dbReference>
<keyword evidence="6 7" id="KW-0472">Membrane</keyword>
<evidence type="ECO:0000256" key="7">
    <source>
        <dbReference type="SAM" id="Phobius"/>
    </source>
</evidence>
<dbReference type="SUPFAM" id="SSF103473">
    <property type="entry name" value="MFS general substrate transporter"/>
    <property type="match status" value="1"/>
</dbReference>
<feature type="transmembrane region" description="Helical" evidence="7">
    <location>
        <begin position="127"/>
        <end position="150"/>
    </location>
</feature>
<protein>
    <submittedName>
        <fullName evidence="9">MFS family permease</fullName>
    </submittedName>
</protein>
<dbReference type="InterPro" id="IPR020846">
    <property type="entry name" value="MFS_dom"/>
</dbReference>